<comment type="subcellular location">
    <subcellularLocation>
        <location evidence="1">Cell membrane</location>
        <topology evidence="1">Multi-pass membrane protein</topology>
    </subcellularLocation>
</comment>
<evidence type="ECO:0000256" key="4">
    <source>
        <dbReference type="ARBA" id="ARBA00022679"/>
    </source>
</evidence>
<evidence type="ECO:0000256" key="7">
    <source>
        <dbReference type="SAM" id="Phobius"/>
    </source>
</evidence>
<evidence type="ECO:0000256" key="1">
    <source>
        <dbReference type="ARBA" id="ARBA00004651"/>
    </source>
</evidence>
<proteinExistence type="predicted"/>
<name>A0A494Y2M0_9BACL</name>
<keyword evidence="4" id="KW-0808">Transferase</keyword>
<dbReference type="InterPro" id="IPR003594">
    <property type="entry name" value="HATPase_dom"/>
</dbReference>
<dbReference type="SMART" id="SM00304">
    <property type="entry name" value="HAMP"/>
    <property type="match status" value="1"/>
</dbReference>
<reference evidence="9 10" key="1">
    <citation type="submission" date="2018-10" db="EMBL/GenBank/DDBJ databases">
        <title>Cohnella sp. M2MS4P-1, whole genome shotgun sequence.</title>
        <authorList>
            <person name="Tuo L."/>
        </authorList>
    </citation>
    <scope>NUCLEOTIDE SEQUENCE [LARGE SCALE GENOMIC DNA]</scope>
    <source>
        <strain evidence="9 10">M2MS4P-1</strain>
    </source>
</reference>
<evidence type="ECO:0000259" key="8">
    <source>
        <dbReference type="PROSITE" id="PS50885"/>
    </source>
</evidence>
<dbReference type="CDD" id="cd06225">
    <property type="entry name" value="HAMP"/>
    <property type="match status" value="1"/>
</dbReference>
<evidence type="ECO:0000313" key="10">
    <source>
        <dbReference type="Proteomes" id="UP000282076"/>
    </source>
</evidence>
<feature type="domain" description="HAMP" evidence="8">
    <location>
        <begin position="306"/>
        <end position="359"/>
    </location>
</feature>
<evidence type="ECO:0000256" key="5">
    <source>
        <dbReference type="ARBA" id="ARBA00022777"/>
    </source>
</evidence>
<dbReference type="Gene3D" id="3.30.565.10">
    <property type="entry name" value="Histidine kinase-like ATPase, C-terminal domain"/>
    <property type="match status" value="1"/>
</dbReference>
<dbReference type="PANTHER" id="PTHR34220">
    <property type="entry name" value="SENSOR HISTIDINE KINASE YPDA"/>
    <property type="match status" value="1"/>
</dbReference>
<accession>A0A494Y2M0</accession>
<dbReference type="SUPFAM" id="SSF158472">
    <property type="entry name" value="HAMP domain-like"/>
    <property type="match status" value="1"/>
</dbReference>
<feature type="transmembrane region" description="Helical" evidence="7">
    <location>
        <begin position="17"/>
        <end position="37"/>
    </location>
</feature>
<comment type="caution">
    <text evidence="9">The sequence shown here is derived from an EMBL/GenBank/DDBJ whole genome shotgun (WGS) entry which is preliminary data.</text>
</comment>
<sequence>MVGLLTRMPWNSIRFKLIFGLLCVIVPLITLLIYNNYYSVGVVHNQVALSNKNMMSMYMNQIDGQLSDVERDLIGLTLSDLDVQTMGDPRTDDEYQLAKAAVSRKLSTDILLYKSIDGFFVYSFARQDMLDVSSAASSYSEIVAVRDSLEEGFLSVRDEMNGEKTAWQVRKINETYYLTRTFKSGNLYIGAWVNAKTLLVPLHLIRLGETGAALFVTDRGETMVSTLPLPDDQIDLSRDLQNYYMSGARHHYLIVGEPSGKGSFSMVAIIPDEQILENLPYLNRMIKLISFASILLLPISLLFLRKVLLRPLRRIVAAMRRIGEGNVNMRIESFPTSDEFRVVNRTFNQMMSQIEELKIHVYEEQLSKQKAELQHLQLQINPHFYLNSLNILFNLAQVRNFELIQEMTLSLVNYFRYMFRSNFDFVPLKDELRHIRNYVRIQELRFPHNLTCSISVPDYLSDVPIPPLLIQTFVENTIKHAVSIEEPIELAIEVEWDETGLEPRVRILIRDSGKGFRESALESIRAGRRIVDEQGEHIGIWNVQERLKLLYGASARLECYNGHPQGAVVEIFIPMRTTDEGKD</sequence>
<keyword evidence="7" id="KW-0812">Transmembrane</keyword>
<keyword evidence="3" id="KW-0597">Phosphoprotein</keyword>
<dbReference type="Proteomes" id="UP000282076">
    <property type="component" value="Unassembled WGS sequence"/>
</dbReference>
<dbReference type="InterPro" id="IPR010559">
    <property type="entry name" value="Sig_transdc_His_kin_internal"/>
</dbReference>
<dbReference type="GO" id="GO:0000155">
    <property type="term" value="F:phosphorelay sensor kinase activity"/>
    <property type="evidence" value="ECO:0007669"/>
    <property type="project" value="InterPro"/>
</dbReference>
<dbReference type="AlphaFoldDB" id="A0A494Y2M0"/>
<dbReference type="GO" id="GO:0005886">
    <property type="term" value="C:plasma membrane"/>
    <property type="evidence" value="ECO:0007669"/>
    <property type="project" value="UniProtKB-SubCell"/>
</dbReference>
<gene>
    <name evidence="9" type="ORF">D7Z26_06280</name>
</gene>
<dbReference type="Pfam" id="PF00672">
    <property type="entry name" value="HAMP"/>
    <property type="match status" value="1"/>
</dbReference>
<dbReference type="PROSITE" id="PS50885">
    <property type="entry name" value="HAMP"/>
    <property type="match status" value="1"/>
</dbReference>
<dbReference type="PANTHER" id="PTHR34220:SF7">
    <property type="entry name" value="SENSOR HISTIDINE KINASE YPDA"/>
    <property type="match status" value="1"/>
</dbReference>
<dbReference type="EMBL" id="RBZM01000003">
    <property type="protein sequence ID" value="RKP56240.1"/>
    <property type="molecule type" value="Genomic_DNA"/>
</dbReference>
<keyword evidence="6 7" id="KW-0472">Membrane</keyword>
<keyword evidence="5" id="KW-0418">Kinase</keyword>
<evidence type="ECO:0000256" key="3">
    <source>
        <dbReference type="ARBA" id="ARBA00022553"/>
    </source>
</evidence>
<dbReference type="Pfam" id="PF02518">
    <property type="entry name" value="HATPase_c"/>
    <property type="match status" value="1"/>
</dbReference>
<evidence type="ECO:0000313" key="9">
    <source>
        <dbReference type="EMBL" id="RKP56240.1"/>
    </source>
</evidence>
<keyword evidence="7" id="KW-1133">Transmembrane helix</keyword>
<dbReference type="InterPro" id="IPR050640">
    <property type="entry name" value="Bact_2-comp_sensor_kinase"/>
</dbReference>
<dbReference type="RefSeq" id="WP_120975207.1">
    <property type="nucleotide sequence ID" value="NZ_RBZM01000003.1"/>
</dbReference>
<evidence type="ECO:0000256" key="2">
    <source>
        <dbReference type="ARBA" id="ARBA00022475"/>
    </source>
</evidence>
<keyword evidence="10" id="KW-1185">Reference proteome</keyword>
<dbReference type="OrthoDB" id="759642at2"/>
<dbReference type="InterPro" id="IPR003660">
    <property type="entry name" value="HAMP_dom"/>
</dbReference>
<dbReference type="Pfam" id="PF06580">
    <property type="entry name" value="His_kinase"/>
    <property type="match status" value="1"/>
</dbReference>
<dbReference type="Gene3D" id="6.10.340.10">
    <property type="match status" value="1"/>
</dbReference>
<dbReference type="InterPro" id="IPR036890">
    <property type="entry name" value="HATPase_C_sf"/>
</dbReference>
<keyword evidence="2" id="KW-1003">Cell membrane</keyword>
<dbReference type="SUPFAM" id="SSF55874">
    <property type="entry name" value="ATPase domain of HSP90 chaperone/DNA topoisomerase II/histidine kinase"/>
    <property type="match status" value="1"/>
</dbReference>
<evidence type="ECO:0000256" key="6">
    <source>
        <dbReference type="ARBA" id="ARBA00023136"/>
    </source>
</evidence>
<organism evidence="9 10">
    <name type="scientific">Cohnella endophytica</name>
    <dbReference type="NCBI Taxonomy" id="2419778"/>
    <lineage>
        <taxon>Bacteria</taxon>
        <taxon>Bacillati</taxon>
        <taxon>Bacillota</taxon>
        <taxon>Bacilli</taxon>
        <taxon>Bacillales</taxon>
        <taxon>Paenibacillaceae</taxon>
        <taxon>Cohnella</taxon>
    </lineage>
</organism>
<protein>
    <submittedName>
        <fullName evidence="9">HAMP domain-containing protein</fullName>
    </submittedName>
</protein>